<dbReference type="InterPro" id="IPR001965">
    <property type="entry name" value="Znf_PHD"/>
</dbReference>
<evidence type="ECO:0000256" key="4">
    <source>
        <dbReference type="PROSITE-ProRule" id="PRU00146"/>
    </source>
</evidence>
<dbReference type="PANTHER" id="PTHR46802:SF1">
    <property type="entry name" value="TYROSINE-PROTEIN KINASE BAZ1B"/>
    <property type="match status" value="1"/>
</dbReference>
<keyword evidence="1" id="KW-0479">Metal-binding</keyword>
<evidence type="ECO:0000313" key="6">
    <source>
        <dbReference type="EMBL" id="KAK3288116.1"/>
    </source>
</evidence>
<dbReference type="Pfam" id="PF00628">
    <property type="entry name" value="PHD"/>
    <property type="match status" value="1"/>
</dbReference>
<dbReference type="SUPFAM" id="SSF57903">
    <property type="entry name" value="FYVE/PHD zinc finger"/>
    <property type="match status" value="1"/>
</dbReference>
<protein>
    <recommendedName>
        <fullName evidence="5">PHD-type domain-containing protein</fullName>
    </recommendedName>
</protein>
<dbReference type="GO" id="GO:0008270">
    <property type="term" value="F:zinc ion binding"/>
    <property type="evidence" value="ECO:0007669"/>
    <property type="project" value="UniProtKB-KW"/>
</dbReference>
<dbReference type="GO" id="GO:0140801">
    <property type="term" value="F:histone H2AXY142 kinase activity"/>
    <property type="evidence" value="ECO:0007669"/>
    <property type="project" value="InterPro"/>
</dbReference>
<comment type="caution">
    <text evidence="6">The sequence shown here is derived from an EMBL/GenBank/DDBJ whole genome shotgun (WGS) entry which is preliminary data.</text>
</comment>
<dbReference type="PROSITE" id="PS50016">
    <property type="entry name" value="ZF_PHD_2"/>
    <property type="match status" value="1"/>
</dbReference>
<dbReference type="PROSITE" id="PS01359">
    <property type="entry name" value="ZF_PHD_1"/>
    <property type="match status" value="1"/>
</dbReference>
<gene>
    <name evidence="6" type="ORF">CYMTET_4421</name>
</gene>
<dbReference type="SMART" id="SM00249">
    <property type="entry name" value="PHD"/>
    <property type="match status" value="1"/>
</dbReference>
<evidence type="ECO:0000259" key="5">
    <source>
        <dbReference type="PROSITE" id="PS50016"/>
    </source>
</evidence>
<evidence type="ECO:0000313" key="7">
    <source>
        <dbReference type="Proteomes" id="UP001190700"/>
    </source>
</evidence>
<evidence type="ECO:0000256" key="1">
    <source>
        <dbReference type="ARBA" id="ARBA00022723"/>
    </source>
</evidence>
<dbReference type="EMBL" id="LGRX02000603">
    <property type="protein sequence ID" value="KAK3288116.1"/>
    <property type="molecule type" value="Genomic_DNA"/>
</dbReference>
<dbReference type="GO" id="GO:0042393">
    <property type="term" value="F:histone binding"/>
    <property type="evidence" value="ECO:0007669"/>
    <property type="project" value="TreeGrafter"/>
</dbReference>
<keyword evidence="2 4" id="KW-0863">Zinc-finger</keyword>
<organism evidence="6 7">
    <name type="scientific">Cymbomonas tetramitiformis</name>
    <dbReference type="NCBI Taxonomy" id="36881"/>
    <lineage>
        <taxon>Eukaryota</taxon>
        <taxon>Viridiplantae</taxon>
        <taxon>Chlorophyta</taxon>
        <taxon>Pyramimonadophyceae</taxon>
        <taxon>Pyramimonadales</taxon>
        <taxon>Pyramimonadaceae</taxon>
        <taxon>Cymbomonas</taxon>
    </lineage>
</organism>
<dbReference type="GO" id="GO:0006974">
    <property type="term" value="P:DNA damage response"/>
    <property type="evidence" value="ECO:0007669"/>
    <property type="project" value="TreeGrafter"/>
</dbReference>
<dbReference type="InterPro" id="IPR011011">
    <property type="entry name" value="Znf_FYVE_PHD"/>
</dbReference>
<evidence type="ECO:0000256" key="2">
    <source>
        <dbReference type="ARBA" id="ARBA00022771"/>
    </source>
</evidence>
<dbReference type="Proteomes" id="UP001190700">
    <property type="component" value="Unassembled WGS sequence"/>
</dbReference>
<dbReference type="AlphaFoldDB" id="A0AAE0H1G8"/>
<keyword evidence="7" id="KW-1185">Reference proteome</keyword>
<dbReference type="PANTHER" id="PTHR46802">
    <property type="entry name" value="TYROSINE-PROTEIN KINASE BAZ1B"/>
    <property type="match status" value="1"/>
</dbReference>
<dbReference type="Gene3D" id="2.30.30.1150">
    <property type="match status" value="1"/>
</dbReference>
<feature type="domain" description="PHD-type" evidence="5">
    <location>
        <begin position="106"/>
        <end position="159"/>
    </location>
</feature>
<dbReference type="InterPro" id="IPR019787">
    <property type="entry name" value="Znf_PHD-finger"/>
</dbReference>
<keyword evidence="3" id="KW-0862">Zinc</keyword>
<accession>A0AAE0H1G8</accession>
<reference evidence="6 7" key="1">
    <citation type="journal article" date="2015" name="Genome Biol. Evol.">
        <title>Comparative Genomics of a Bacterivorous Green Alga Reveals Evolutionary Causalities and Consequences of Phago-Mixotrophic Mode of Nutrition.</title>
        <authorList>
            <person name="Burns J.A."/>
            <person name="Paasch A."/>
            <person name="Narechania A."/>
            <person name="Kim E."/>
        </authorList>
    </citation>
    <scope>NUCLEOTIDE SEQUENCE [LARGE SCALE GENOMIC DNA]</scope>
    <source>
        <strain evidence="6 7">PLY_AMNH</strain>
    </source>
</reference>
<proteinExistence type="predicted"/>
<dbReference type="InterPro" id="IPR019786">
    <property type="entry name" value="Zinc_finger_PHD-type_CS"/>
</dbReference>
<dbReference type="InterPro" id="IPR047174">
    <property type="entry name" value="BAZ1B"/>
</dbReference>
<evidence type="ECO:0000256" key="3">
    <source>
        <dbReference type="ARBA" id="ARBA00022833"/>
    </source>
</evidence>
<name>A0AAE0H1G8_9CHLO</name>
<sequence length="449" mass="51198">MVHAGCSLEVAQRRDTLLYEGRRGGGYEPKPHQFKDFVYIRQKPRSGMEVATKAVILKLVKIQRDGVVVLEDAARLREKSTVQSIAPCHLQVKDQYDCSAAVPSKHLACEVCEVRRKAGRETEMLLCDTCNKEYHLWCLTPVLSEVPEGEWLCPRCSGTGMQAAHAEVVTQESKASRVLEDRLGLKEQQLNEKLSSDMRLLPADVGPRRVVKGSRSQPWQALSSRDILQEEKDLFLGMPDQVDWGKQAKLSEMVRMFMPGHCNEGHRTVLSKKYREQKAKARQLRNEPLVPALAEEEIERRGELRHMTNAQVREASALQWGLELIITVPSEVRRLATEVDWKSIDGVWDPWAGTGVISEVMMEQWSHLRFMNNDWNSQLGWPEARDALQPGNYRIWKEKCMWVLVFKNPLVRARMLQGGEDDGIGMFTFSLGRFMADGDTTQYAEQAHI</sequence>
<dbReference type="GO" id="GO:0090535">
    <property type="term" value="C:WICH complex"/>
    <property type="evidence" value="ECO:0007669"/>
    <property type="project" value="InterPro"/>
</dbReference>